<feature type="domain" description="Peptidase A1" evidence="9">
    <location>
        <begin position="87"/>
        <end position="420"/>
    </location>
</feature>
<feature type="signal peptide" evidence="8">
    <location>
        <begin position="1"/>
        <end position="19"/>
    </location>
</feature>
<protein>
    <submittedName>
        <fullName evidence="10">CTSE protein</fullName>
    </submittedName>
</protein>
<feature type="disulfide bond" evidence="6">
    <location>
        <begin position="340"/>
        <end position="380"/>
    </location>
</feature>
<evidence type="ECO:0000313" key="10">
    <source>
        <dbReference type="EMBL" id="CAE7938661.1"/>
    </source>
</evidence>
<dbReference type="PROSITE" id="PS00141">
    <property type="entry name" value="ASP_PROTEASE"/>
    <property type="match status" value="1"/>
</dbReference>
<evidence type="ECO:0000256" key="4">
    <source>
        <dbReference type="ARBA" id="ARBA00022801"/>
    </source>
</evidence>
<evidence type="ECO:0000256" key="8">
    <source>
        <dbReference type="SAM" id="SignalP"/>
    </source>
</evidence>
<dbReference type="InterPro" id="IPR001461">
    <property type="entry name" value="Aspartic_peptidase_A1"/>
</dbReference>
<feature type="active site" evidence="5">
    <location>
        <position position="105"/>
    </location>
</feature>
<keyword evidence="4 7" id="KW-0378">Hydrolase</keyword>
<evidence type="ECO:0000256" key="1">
    <source>
        <dbReference type="ARBA" id="ARBA00007447"/>
    </source>
</evidence>
<gene>
    <name evidence="10" type="primary">CTSE</name>
    <name evidence="10" type="ORF">SNEC2469_LOCUS33241</name>
</gene>
<keyword evidence="6" id="KW-1015">Disulfide bond</keyword>
<evidence type="ECO:0000256" key="7">
    <source>
        <dbReference type="RuleBase" id="RU000454"/>
    </source>
</evidence>
<dbReference type="CDD" id="cd05471">
    <property type="entry name" value="pepsin_like"/>
    <property type="match status" value="1"/>
</dbReference>
<dbReference type="InterPro" id="IPR021109">
    <property type="entry name" value="Peptidase_aspartic_dom_sf"/>
</dbReference>
<dbReference type="Proteomes" id="UP000601435">
    <property type="component" value="Unassembled WGS sequence"/>
</dbReference>
<dbReference type="Gene3D" id="2.40.70.10">
    <property type="entry name" value="Acid Proteases"/>
    <property type="match status" value="2"/>
</dbReference>
<dbReference type="GO" id="GO:0016485">
    <property type="term" value="P:protein processing"/>
    <property type="evidence" value="ECO:0007669"/>
    <property type="project" value="UniProtKB-ARBA"/>
</dbReference>
<dbReference type="InterPro" id="IPR033121">
    <property type="entry name" value="PEPTIDASE_A1"/>
</dbReference>
<dbReference type="GO" id="GO:0004190">
    <property type="term" value="F:aspartic-type endopeptidase activity"/>
    <property type="evidence" value="ECO:0007669"/>
    <property type="project" value="UniProtKB-KW"/>
</dbReference>
<accession>A0A813C2P9</accession>
<dbReference type="EMBL" id="CAJNJA010086807">
    <property type="protein sequence ID" value="CAE7938661.1"/>
    <property type="molecule type" value="Genomic_DNA"/>
</dbReference>
<comment type="similarity">
    <text evidence="1 7">Belongs to the peptidase A1 family.</text>
</comment>
<keyword evidence="3 7" id="KW-0064">Aspartyl protease</keyword>
<feature type="chain" id="PRO_5032312983" evidence="8">
    <location>
        <begin position="20"/>
        <end position="464"/>
    </location>
</feature>
<evidence type="ECO:0000256" key="6">
    <source>
        <dbReference type="PIRSR" id="PIRSR601461-2"/>
    </source>
</evidence>
<dbReference type="AlphaFoldDB" id="A0A813C2P9"/>
<sequence length="464" mass="51115">MCSTSMKLLVWLLVIAVDAKLLRRSLSRGSYTVPLKLANARPRGADHAHVSLISTERSQNSKARQSKGFRTLSSQRAQAQQLHALQYYGEVHVGTPPQRFTVIFDTGSGQLMLPSARCTSEACKKHEQFAARKSSTATPIGWADQPLEKARDDFDRDTTVVSFAAGDAVGQFVRDKVCVGSACAYADFVEVTEESRDPFESAEWDGVFGLAQSLSDHVEFNIVQNLLKGGLSSGTMKKPVFAVYLGRQVEDDAEITFGDYHDNRMASALQWVNVSQEGYWQFQFDDITVDGKPTGLCARHGERRCQGVLDTGSSLLMGPKKDLDAILELLTFQGGTQMPCATSARFPKLGFQIGTQTFEMEADEYMDRSDPEHSDGSGNCWAHLMPVDDTGRGAIFVLGMPFLRAFYTVYDVEAKRIGIAKAKHQSKQVISDSVRLVSLRPAGTGLAGKAMRRRSNDEMPRINS</sequence>
<evidence type="ECO:0000256" key="3">
    <source>
        <dbReference type="ARBA" id="ARBA00022750"/>
    </source>
</evidence>
<feature type="disulfide bond" evidence="6">
    <location>
        <begin position="118"/>
        <end position="123"/>
    </location>
</feature>
<dbReference type="PANTHER" id="PTHR47966">
    <property type="entry name" value="BETA-SITE APP-CLEAVING ENZYME, ISOFORM A-RELATED"/>
    <property type="match status" value="1"/>
</dbReference>
<dbReference type="OrthoDB" id="771136at2759"/>
<keyword evidence="8" id="KW-0732">Signal</keyword>
<name>A0A813C2P9_9DINO</name>
<evidence type="ECO:0000256" key="5">
    <source>
        <dbReference type="PIRSR" id="PIRSR601461-1"/>
    </source>
</evidence>
<evidence type="ECO:0000256" key="2">
    <source>
        <dbReference type="ARBA" id="ARBA00022670"/>
    </source>
</evidence>
<evidence type="ECO:0000313" key="11">
    <source>
        <dbReference type="Proteomes" id="UP000601435"/>
    </source>
</evidence>
<comment type="caution">
    <text evidence="10">The sequence shown here is derived from an EMBL/GenBank/DDBJ whole genome shotgun (WGS) entry which is preliminary data.</text>
</comment>
<evidence type="ECO:0000259" key="9">
    <source>
        <dbReference type="PROSITE" id="PS51767"/>
    </source>
</evidence>
<dbReference type="InterPro" id="IPR001969">
    <property type="entry name" value="Aspartic_peptidase_AS"/>
</dbReference>
<organism evidence="10 11">
    <name type="scientific">Symbiodinium necroappetens</name>
    <dbReference type="NCBI Taxonomy" id="1628268"/>
    <lineage>
        <taxon>Eukaryota</taxon>
        <taxon>Sar</taxon>
        <taxon>Alveolata</taxon>
        <taxon>Dinophyceae</taxon>
        <taxon>Suessiales</taxon>
        <taxon>Symbiodiniaceae</taxon>
        <taxon>Symbiodinium</taxon>
    </lineage>
</organism>
<dbReference type="InterPro" id="IPR034164">
    <property type="entry name" value="Pepsin-like_dom"/>
</dbReference>
<dbReference type="SUPFAM" id="SSF50630">
    <property type="entry name" value="Acid proteases"/>
    <property type="match status" value="1"/>
</dbReference>
<keyword evidence="11" id="KW-1185">Reference proteome</keyword>
<proteinExistence type="inferred from homology"/>
<dbReference type="Pfam" id="PF00026">
    <property type="entry name" value="Asp"/>
    <property type="match status" value="1"/>
</dbReference>
<feature type="active site" evidence="5">
    <location>
        <position position="310"/>
    </location>
</feature>
<dbReference type="PRINTS" id="PR00792">
    <property type="entry name" value="PEPSIN"/>
</dbReference>
<dbReference type="PROSITE" id="PS51767">
    <property type="entry name" value="PEPTIDASE_A1"/>
    <property type="match status" value="1"/>
</dbReference>
<reference evidence="10" key="1">
    <citation type="submission" date="2021-02" db="EMBL/GenBank/DDBJ databases">
        <authorList>
            <person name="Dougan E. K."/>
            <person name="Rhodes N."/>
            <person name="Thang M."/>
            <person name="Chan C."/>
        </authorList>
    </citation>
    <scope>NUCLEOTIDE SEQUENCE</scope>
</reference>
<dbReference type="FunFam" id="2.40.70.10:FF:000115">
    <property type="entry name" value="Lysosomal aspartic protease"/>
    <property type="match status" value="1"/>
</dbReference>
<keyword evidence="2 7" id="KW-0645">Protease</keyword>
<dbReference type="PANTHER" id="PTHR47966:SF51">
    <property type="entry name" value="BETA-SITE APP-CLEAVING ENZYME, ISOFORM A-RELATED"/>
    <property type="match status" value="1"/>
</dbReference>